<feature type="transmembrane region" description="Helical" evidence="7">
    <location>
        <begin position="12"/>
        <end position="38"/>
    </location>
</feature>
<evidence type="ECO:0000256" key="4">
    <source>
        <dbReference type="ARBA" id="ARBA00022692"/>
    </source>
</evidence>
<dbReference type="PANTHER" id="PTHR30353:SF0">
    <property type="entry name" value="TRANSMEMBRANE PROTEIN"/>
    <property type="match status" value="1"/>
</dbReference>
<evidence type="ECO:0000313" key="10">
    <source>
        <dbReference type="Proteomes" id="UP001501725"/>
    </source>
</evidence>
<evidence type="ECO:0000256" key="7">
    <source>
        <dbReference type="RuleBase" id="RU367016"/>
    </source>
</evidence>
<evidence type="ECO:0000256" key="5">
    <source>
        <dbReference type="ARBA" id="ARBA00022989"/>
    </source>
</evidence>
<keyword evidence="6 7" id="KW-0472">Membrane</keyword>
<feature type="domain" description="VTT" evidence="8">
    <location>
        <begin position="36"/>
        <end position="163"/>
    </location>
</feature>
<evidence type="ECO:0000256" key="3">
    <source>
        <dbReference type="ARBA" id="ARBA00022475"/>
    </source>
</evidence>
<dbReference type="PANTHER" id="PTHR30353">
    <property type="entry name" value="INNER MEMBRANE PROTEIN DEDA-RELATED"/>
    <property type="match status" value="1"/>
</dbReference>
<dbReference type="EMBL" id="BAABGY010000009">
    <property type="protein sequence ID" value="GAA4337545.1"/>
    <property type="molecule type" value="Genomic_DNA"/>
</dbReference>
<dbReference type="InterPro" id="IPR032816">
    <property type="entry name" value="VTT_dom"/>
</dbReference>
<sequence length="203" mass="22352">MTLLFGTSDLIAWGGVFLIALLIYAETGLLLGLIVPGGETLLFSAGIIASADGFGMRMLPLLLLLIAAGLLGDSSGYLIGRKLGPKLYHKKDTWYFKKKLLHSAERFFREHRTTALFLGKFLPVVRPFMPLLGGITRVRPSVLLPLSYAAVVLHICFFFLGGYYLGGRFPGIKQHLSWILPVSLAVLLIPVIVQVRKNRSEKA</sequence>
<dbReference type="Pfam" id="PF09335">
    <property type="entry name" value="VTT_dom"/>
    <property type="match status" value="1"/>
</dbReference>
<feature type="transmembrane region" description="Helical" evidence="7">
    <location>
        <begin position="176"/>
        <end position="195"/>
    </location>
</feature>
<keyword evidence="5 7" id="KW-1133">Transmembrane helix</keyword>
<feature type="transmembrane region" description="Helical" evidence="7">
    <location>
        <begin position="58"/>
        <end position="80"/>
    </location>
</feature>
<proteinExistence type="inferred from homology"/>
<protein>
    <submittedName>
        <fullName evidence="9">VTT domain-containing protein</fullName>
    </submittedName>
</protein>
<organism evidence="9 10">
    <name type="scientific">Flaviaesturariibacter amylovorans</name>
    <dbReference type="NCBI Taxonomy" id="1084520"/>
    <lineage>
        <taxon>Bacteria</taxon>
        <taxon>Pseudomonadati</taxon>
        <taxon>Bacteroidota</taxon>
        <taxon>Chitinophagia</taxon>
        <taxon>Chitinophagales</taxon>
        <taxon>Chitinophagaceae</taxon>
        <taxon>Flaviaestuariibacter</taxon>
    </lineage>
</organism>
<evidence type="ECO:0000256" key="6">
    <source>
        <dbReference type="ARBA" id="ARBA00023136"/>
    </source>
</evidence>
<evidence type="ECO:0000259" key="8">
    <source>
        <dbReference type="Pfam" id="PF09335"/>
    </source>
</evidence>
<comment type="subcellular location">
    <subcellularLocation>
        <location evidence="1 7">Cell membrane</location>
        <topology evidence="1 7">Multi-pass membrane protein</topology>
    </subcellularLocation>
</comment>
<accession>A0ABP8HCR5</accession>
<comment type="similarity">
    <text evidence="2 7">Belongs to the DedA family.</text>
</comment>
<reference evidence="10" key="1">
    <citation type="journal article" date="2019" name="Int. J. Syst. Evol. Microbiol.">
        <title>The Global Catalogue of Microorganisms (GCM) 10K type strain sequencing project: providing services to taxonomists for standard genome sequencing and annotation.</title>
        <authorList>
            <consortium name="The Broad Institute Genomics Platform"/>
            <consortium name="The Broad Institute Genome Sequencing Center for Infectious Disease"/>
            <person name="Wu L."/>
            <person name="Ma J."/>
        </authorList>
    </citation>
    <scope>NUCLEOTIDE SEQUENCE [LARGE SCALE GENOMIC DNA]</scope>
    <source>
        <strain evidence="10">JCM 17919</strain>
    </source>
</reference>
<name>A0ABP8HCR5_9BACT</name>
<keyword evidence="10" id="KW-1185">Reference proteome</keyword>
<keyword evidence="3 7" id="KW-1003">Cell membrane</keyword>
<keyword evidence="4 7" id="KW-0812">Transmembrane</keyword>
<feature type="transmembrane region" description="Helical" evidence="7">
    <location>
        <begin position="142"/>
        <end position="164"/>
    </location>
</feature>
<comment type="caution">
    <text evidence="9">The sequence shown here is derived from an EMBL/GenBank/DDBJ whole genome shotgun (WGS) entry which is preliminary data.</text>
</comment>
<dbReference type="RefSeq" id="WP_345256927.1">
    <property type="nucleotide sequence ID" value="NZ_BAABGY010000009.1"/>
</dbReference>
<dbReference type="InterPro" id="IPR032818">
    <property type="entry name" value="DedA-like"/>
</dbReference>
<dbReference type="Proteomes" id="UP001501725">
    <property type="component" value="Unassembled WGS sequence"/>
</dbReference>
<gene>
    <name evidence="9" type="ORF">GCM10023184_33460</name>
</gene>
<evidence type="ECO:0000313" key="9">
    <source>
        <dbReference type="EMBL" id="GAA4337545.1"/>
    </source>
</evidence>
<evidence type="ECO:0000256" key="2">
    <source>
        <dbReference type="ARBA" id="ARBA00010792"/>
    </source>
</evidence>
<evidence type="ECO:0000256" key="1">
    <source>
        <dbReference type="ARBA" id="ARBA00004651"/>
    </source>
</evidence>